<evidence type="ECO:0000256" key="9">
    <source>
        <dbReference type="ARBA" id="ARBA00023136"/>
    </source>
</evidence>
<feature type="transmembrane region" description="Helical" evidence="10">
    <location>
        <begin position="336"/>
        <end position="358"/>
    </location>
</feature>
<feature type="transmembrane region" description="Helical" evidence="10">
    <location>
        <begin position="415"/>
        <end position="437"/>
    </location>
</feature>
<evidence type="ECO:0000259" key="11">
    <source>
        <dbReference type="Pfam" id="PF02705"/>
    </source>
</evidence>
<gene>
    <name evidence="13" type="primary">POT12</name>
    <name evidence="13" type="ORF">CR513_31819</name>
</gene>
<keyword evidence="6 10" id="KW-0630">Potassium</keyword>
<evidence type="ECO:0000256" key="8">
    <source>
        <dbReference type="ARBA" id="ARBA00023065"/>
    </source>
</evidence>
<keyword evidence="4 10" id="KW-0633">Potassium transport</keyword>
<keyword evidence="9 10" id="KW-0472">Membrane</keyword>
<feature type="transmembrane region" description="Helical" evidence="10">
    <location>
        <begin position="504"/>
        <end position="528"/>
    </location>
</feature>
<feature type="non-terminal residue" evidence="13">
    <location>
        <position position="1"/>
    </location>
</feature>
<feature type="domain" description="K+ potassium transporter C-terminal" evidence="12">
    <location>
        <begin position="645"/>
        <end position="890"/>
    </location>
</feature>
<comment type="caution">
    <text evidence="13">The sequence shown here is derived from an EMBL/GenBank/DDBJ whole genome shotgun (WGS) entry which is preliminary data.</text>
</comment>
<organism evidence="13 14">
    <name type="scientific">Mucuna pruriens</name>
    <name type="common">Velvet bean</name>
    <name type="synonym">Dolichos pruriens</name>
    <dbReference type="NCBI Taxonomy" id="157652"/>
    <lineage>
        <taxon>Eukaryota</taxon>
        <taxon>Viridiplantae</taxon>
        <taxon>Streptophyta</taxon>
        <taxon>Embryophyta</taxon>
        <taxon>Tracheophyta</taxon>
        <taxon>Spermatophyta</taxon>
        <taxon>Magnoliopsida</taxon>
        <taxon>eudicotyledons</taxon>
        <taxon>Gunneridae</taxon>
        <taxon>Pentapetalae</taxon>
        <taxon>rosids</taxon>
        <taxon>fabids</taxon>
        <taxon>Fabales</taxon>
        <taxon>Fabaceae</taxon>
        <taxon>Papilionoideae</taxon>
        <taxon>50 kb inversion clade</taxon>
        <taxon>NPAAA clade</taxon>
        <taxon>indigoferoid/millettioid clade</taxon>
        <taxon>Phaseoleae</taxon>
        <taxon>Mucuna</taxon>
    </lineage>
</organism>
<dbReference type="STRING" id="157652.A0A371G8F9"/>
<comment type="similarity">
    <text evidence="2 10">Belongs to the HAK/KUP transporter (TC 2.A.72.3) family.</text>
</comment>
<reference evidence="13" key="1">
    <citation type="submission" date="2018-05" db="EMBL/GenBank/DDBJ databases">
        <title>Draft genome of Mucuna pruriens seed.</title>
        <authorList>
            <person name="Nnadi N.E."/>
            <person name="Vos R."/>
            <person name="Hasami M.H."/>
            <person name="Devisetty U.K."/>
            <person name="Aguiy J.C."/>
        </authorList>
    </citation>
    <scope>NUCLEOTIDE SEQUENCE [LARGE SCALE GENOMIC DNA]</scope>
    <source>
        <strain evidence="13">JCA_2017</strain>
    </source>
</reference>
<dbReference type="InterPro" id="IPR053952">
    <property type="entry name" value="K_trans_C"/>
</dbReference>
<feature type="transmembrane region" description="Helical" evidence="10">
    <location>
        <begin position="534"/>
        <end position="558"/>
    </location>
</feature>
<feature type="non-terminal residue" evidence="13">
    <location>
        <position position="891"/>
    </location>
</feature>
<evidence type="ECO:0000256" key="1">
    <source>
        <dbReference type="ARBA" id="ARBA00004651"/>
    </source>
</evidence>
<dbReference type="NCBIfam" id="TIGR00794">
    <property type="entry name" value="kup"/>
    <property type="match status" value="1"/>
</dbReference>
<dbReference type="EMBL" id="QJKJ01006414">
    <property type="protein sequence ID" value="RDX86801.1"/>
    <property type="molecule type" value="Genomic_DNA"/>
</dbReference>
<feature type="transmembrane region" description="Helical" evidence="10">
    <location>
        <begin position="457"/>
        <end position="483"/>
    </location>
</feature>
<keyword evidence="7 10" id="KW-1133">Transmembrane helix</keyword>
<feature type="transmembrane region" description="Helical" evidence="10">
    <location>
        <begin position="384"/>
        <end position="403"/>
    </location>
</feature>
<feature type="domain" description="K+ potassium transporter integral membrane" evidence="11">
    <location>
        <begin position="111"/>
        <end position="634"/>
    </location>
</feature>
<feature type="transmembrane region" description="Helical" evidence="10">
    <location>
        <begin position="304"/>
        <end position="324"/>
    </location>
</feature>
<sequence>KLIQFGNWVFDLCGVGGKMKVDRIEESSTRLLGRSSSGGSSESRWVDGSEVDWEEVPMWSKHDGKEGYGPIRRRLAKKPKRADSFDVEAMEIAGTHAHHSKDLSLWPTLVLAFNTLGVVYGDLGTSPLYVFSDVFSKVPIASDADVLGALSLVMYTIAIIPLAKYVFIVLKANDNGEGKRFTFPCRIICFGSFQTYCNSQFPYFNGSTVGGTFALYSLICRYANVSLLPNRQQADEQISSFKLKLPTPELERALRIKETLEKKSFMKNILLVLVLLGASMVIGDGILTPAMSVISAISGLQDQINGFGTGEVVGISIVVLVALFSIQQFGTGKVGFMFSPILALWFFSLGSIGIYNIIKHDITVLRAFNPAYIYYFFKRNGKSAWSALGGCVLCITGAEAMFADLGHFSVPAIQIAFTSVVFPCLLLAYMGQAAYVIKNPASYSSVFYKSVPGGSLFWPVFVIATLAAMIASQAMISATFSCIKQSMALGCFPRLKIIHTSKKFMGQVYIPIVNWFLMIMCIVVVSIFQSTTDIANAYGIAEVGVMMVSTTLVTLVMLLIWQTNLFVAFCFLLLFGSVELIYLSSVLSKVIEGGWLPLAFATLFLSVMYTWNYGSVLKYRSEMREKVSVDSMLELGSNLGTVRVPGIGLLYNELVHGIPSIFLQFLLNLPALHSTVVFVCIKYVPVPVVPQEERFLFRRVCPKDYHIFRCFARYGYKDVRKEDHHAFEQLLIQSLEKFLRREALETALELEGNVNDDMDSVSVNTKDSELPVDTETDELRIPLMHHDQKLEEIGTSSTSQEVAAVALPSSYMSSDDDPGLEYELSALREAMESGFTYLLGHADVRAKKNSFFFKKLVINYFYAFLRNNCRGGTANMRVPHTNIIQVGMTYM</sequence>
<evidence type="ECO:0000256" key="2">
    <source>
        <dbReference type="ARBA" id="ARBA00008440"/>
    </source>
</evidence>
<dbReference type="OrthoDB" id="504708at2759"/>
<evidence type="ECO:0000256" key="7">
    <source>
        <dbReference type="ARBA" id="ARBA00022989"/>
    </source>
</evidence>
<feature type="transmembrane region" description="Helical" evidence="10">
    <location>
        <begin position="103"/>
        <end position="121"/>
    </location>
</feature>
<dbReference type="Pfam" id="PF02705">
    <property type="entry name" value="K_trans"/>
    <property type="match status" value="1"/>
</dbReference>
<comment type="function">
    <text evidence="10">Potassium transporter.</text>
</comment>
<feature type="transmembrane region" description="Helical" evidence="10">
    <location>
        <begin position="565"/>
        <end position="583"/>
    </location>
</feature>
<evidence type="ECO:0000256" key="4">
    <source>
        <dbReference type="ARBA" id="ARBA00022538"/>
    </source>
</evidence>
<dbReference type="Pfam" id="PF22776">
    <property type="entry name" value="K_trans_C"/>
    <property type="match status" value="1"/>
</dbReference>
<evidence type="ECO:0000313" key="14">
    <source>
        <dbReference type="Proteomes" id="UP000257109"/>
    </source>
</evidence>
<comment type="subcellular location">
    <subcellularLocation>
        <location evidence="1">Cell membrane</location>
        <topology evidence="1">Multi-pass membrane protein</topology>
    </subcellularLocation>
    <subcellularLocation>
        <location evidence="10">Membrane</location>
        <topology evidence="10">Multi-pass membrane protein</topology>
    </subcellularLocation>
</comment>
<dbReference type="Proteomes" id="UP000257109">
    <property type="component" value="Unassembled WGS sequence"/>
</dbReference>
<keyword evidence="8 10" id="KW-0406">Ion transport</keyword>
<dbReference type="InterPro" id="IPR003855">
    <property type="entry name" value="K+_transporter"/>
</dbReference>
<evidence type="ECO:0000256" key="5">
    <source>
        <dbReference type="ARBA" id="ARBA00022692"/>
    </source>
</evidence>
<proteinExistence type="inferred from homology"/>
<evidence type="ECO:0000256" key="6">
    <source>
        <dbReference type="ARBA" id="ARBA00022958"/>
    </source>
</evidence>
<accession>A0A371G8F9</accession>
<dbReference type="PANTHER" id="PTHR30540">
    <property type="entry name" value="OSMOTIC STRESS POTASSIUM TRANSPORTER"/>
    <property type="match status" value="1"/>
</dbReference>
<keyword evidence="3" id="KW-0813">Transport</keyword>
<evidence type="ECO:0000256" key="3">
    <source>
        <dbReference type="ARBA" id="ARBA00022448"/>
    </source>
</evidence>
<keyword evidence="14" id="KW-1185">Reference proteome</keyword>
<dbReference type="InterPro" id="IPR053951">
    <property type="entry name" value="K_trans_N"/>
</dbReference>
<feature type="transmembrane region" description="Helical" evidence="10">
    <location>
        <begin position="269"/>
        <end position="298"/>
    </location>
</feature>
<keyword evidence="5 10" id="KW-0812">Transmembrane</keyword>
<dbReference type="GO" id="GO:0015079">
    <property type="term" value="F:potassium ion transmembrane transporter activity"/>
    <property type="evidence" value="ECO:0007669"/>
    <property type="project" value="UniProtKB-UniRule"/>
</dbReference>
<evidence type="ECO:0000259" key="12">
    <source>
        <dbReference type="Pfam" id="PF22776"/>
    </source>
</evidence>
<evidence type="ECO:0000256" key="10">
    <source>
        <dbReference type="RuleBase" id="RU321113"/>
    </source>
</evidence>
<dbReference type="GO" id="GO:0005886">
    <property type="term" value="C:plasma membrane"/>
    <property type="evidence" value="ECO:0007669"/>
    <property type="project" value="UniProtKB-SubCell"/>
</dbReference>
<evidence type="ECO:0000313" key="13">
    <source>
        <dbReference type="EMBL" id="RDX86801.1"/>
    </source>
</evidence>
<feature type="transmembrane region" description="Helical" evidence="10">
    <location>
        <begin position="595"/>
        <end position="614"/>
    </location>
</feature>
<dbReference type="AlphaFoldDB" id="A0A371G8F9"/>
<name>A0A371G8F9_MUCPR</name>
<dbReference type="PANTHER" id="PTHR30540:SF4">
    <property type="entry name" value="POTASSIUM TRANSPORTER 12-RELATED"/>
    <property type="match status" value="1"/>
</dbReference>
<protein>
    <recommendedName>
        <fullName evidence="10">Potassium transporter</fullName>
    </recommendedName>
</protein>
<feature type="transmembrane region" description="Helical" evidence="10">
    <location>
        <begin position="146"/>
        <end position="170"/>
    </location>
</feature>